<name>A0ACB9FL42_ARCLA</name>
<sequence>MMHPNRGNKNTFVGGLGSDEAKASRKGRKRKRSSKRVDMKREATNHETKSNEHMPTMMDEGSSRSRMPRVNELLNTIVEKIASIKRFKKEADDDIHYGLTNFEHKDRFISLRCKMDSLFNSTASGERTPNTTKKMRLVNECRDIVLSEQVDDPLVELWESPTYVAQVCESMRESVENSKAIKFLNVIEPPGFDLGISPEKDLQTEQVEVVCASGSGVTKDKGNGKLFDDNHAQEESGFIRGVTESRFQEVVSNIAGSDSSEQLFDEKNVKKVISPKKEKHDPIADNAGITHNHPPMDNITRVRPTRRTVKLGDPLKSPDTMFRTNDCVHIFRTGLETLARTNMNVSPSVIDGWASILNYEERFRNRDSIRRYFFSVEMMADPLLRMRAVDENTHYGIFRGKLAKAERYQRKLMEMRDIDLNDMKKEIDRFTSLDPDIKSQILRQARESRSSSNILEHMLYGLAL</sequence>
<dbReference type="EMBL" id="CM042047">
    <property type="protein sequence ID" value="KAI3771575.1"/>
    <property type="molecule type" value="Genomic_DNA"/>
</dbReference>
<dbReference type="Proteomes" id="UP001055879">
    <property type="component" value="Linkage Group LG01"/>
</dbReference>
<keyword evidence="2" id="KW-1185">Reference proteome</keyword>
<comment type="caution">
    <text evidence="1">The sequence shown here is derived from an EMBL/GenBank/DDBJ whole genome shotgun (WGS) entry which is preliminary data.</text>
</comment>
<reference evidence="2" key="1">
    <citation type="journal article" date="2022" name="Mol. Ecol. Resour.">
        <title>The genomes of chicory, endive, great burdock and yacon provide insights into Asteraceae palaeo-polyploidization history and plant inulin production.</title>
        <authorList>
            <person name="Fan W."/>
            <person name="Wang S."/>
            <person name="Wang H."/>
            <person name="Wang A."/>
            <person name="Jiang F."/>
            <person name="Liu H."/>
            <person name="Zhao H."/>
            <person name="Xu D."/>
            <person name="Zhang Y."/>
        </authorList>
    </citation>
    <scope>NUCLEOTIDE SEQUENCE [LARGE SCALE GENOMIC DNA]</scope>
    <source>
        <strain evidence="2">cv. Niubang</strain>
    </source>
</reference>
<gene>
    <name evidence="1" type="ORF">L6452_02740</name>
</gene>
<evidence type="ECO:0000313" key="2">
    <source>
        <dbReference type="Proteomes" id="UP001055879"/>
    </source>
</evidence>
<proteinExistence type="predicted"/>
<evidence type="ECO:0000313" key="1">
    <source>
        <dbReference type="EMBL" id="KAI3771575.1"/>
    </source>
</evidence>
<organism evidence="1 2">
    <name type="scientific">Arctium lappa</name>
    <name type="common">Greater burdock</name>
    <name type="synonym">Lappa major</name>
    <dbReference type="NCBI Taxonomy" id="4217"/>
    <lineage>
        <taxon>Eukaryota</taxon>
        <taxon>Viridiplantae</taxon>
        <taxon>Streptophyta</taxon>
        <taxon>Embryophyta</taxon>
        <taxon>Tracheophyta</taxon>
        <taxon>Spermatophyta</taxon>
        <taxon>Magnoliopsida</taxon>
        <taxon>eudicotyledons</taxon>
        <taxon>Gunneridae</taxon>
        <taxon>Pentapetalae</taxon>
        <taxon>asterids</taxon>
        <taxon>campanulids</taxon>
        <taxon>Asterales</taxon>
        <taxon>Asteraceae</taxon>
        <taxon>Carduoideae</taxon>
        <taxon>Cardueae</taxon>
        <taxon>Arctiinae</taxon>
        <taxon>Arctium</taxon>
    </lineage>
</organism>
<protein>
    <submittedName>
        <fullName evidence="1">Uncharacterized protein</fullName>
    </submittedName>
</protein>
<reference evidence="1 2" key="2">
    <citation type="journal article" date="2022" name="Mol. Ecol. Resour.">
        <title>The genomes of chicory, endive, great burdock and yacon provide insights into Asteraceae paleo-polyploidization history and plant inulin production.</title>
        <authorList>
            <person name="Fan W."/>
            <person name="Wang S."/>
            <person name="Wang H."/>
            <person name="Wang A."/>
            <person name="Jiang F."/>
            <person name="Liu H."/>
            <person name="Zhao H."/>
            <person name="Xu D."/>
            <person name="Zhang Y."/>
        </authorList>
    </citation>
    <scope>NUCLEOTIDE SEQUENCE [LARGE SCALE GENOMIC DNA]</scope>
    <source>
        <strain evidence="2">cv. Niubang</strain>
    </source>
</reference>
<accession>A0ACB9FL42</accession>